<feature type="region of interest" description="Disordered" evidence="1">
    <location>
        <begin position="218"/>
        <end position="281"/>
    </location>
</feature>
<proteinExistence type="predicted"/>
<dbReference type="EMBL" id="CAJGYO010000010">
    <property type="protein sequence ID" value="CAD6257884.1"/>
    <property type="molecule type" value="Genomic_DNA"/>
</dbReference>
<comment type="caution">
    <text evidence="3">The sequence shown here is derived from an EMBL/GenBank/DDBJ whole genome shotgun (WGS) entry which is preliminary data.</text>
</comment>
<dbReference type="InterPro" id="IPR054722">
    <property type="entry name" value="PolX-like_BBD"/>
</dbReference>
<feature type="compositionally biased region" description="Low complexity" evidence="1">
    <location>
        <begin position="245"/>
        <end position="271"/>
    </location>
</feature>
<dbReference type="Proteomes" id="UP000604825">
    <property type="component" value="Unassembled WGS sequence"/>
</dbReference>
<name>A0A811QP24_9POAL</name>
<dbReference type="Pfam" id="PF22936">
    <property type="entry name" value="Pol_BBD"/>
    <property type="match status" value="1"/>
</dbReference>
<reference evidence="3" key="1">
    <citation type="submission" date="2020-10" db="EMBL/GenBank/DDBJ databases">
        <authorList>
            <person name="Han B."/>
            <person name="Lu T."/>
            <person name="Zhao Q."/>
            <person name="Huang X."/>
            <person name="Zhao Y."/>
        </authorList>
    </citation>
    <scope>NUCLEOTIDE SEQUENCE</scope>
</reference>
<sequence>MRITNLVANIKSLGETIDDTRVVKKFLRVVPPRFNQVAVSIEMFCEMKTLTVEDLVGRLRAAEDRFEDKVEHITDKAGRLLLAEDEWLEKHKHRFQANSHREGSSGGSGASNHMTGTRSALAHLDENVRGSVRFVDGSSVEICGLGAVVIQGRHDQHKVLTNVYYIPKLKSNIVSLGQLEEAGCDIRLFDGRLKVFDPEYNLLVSAPRTVEYQDTAAGPTIHEPAGSGDVGENSGGGDAPPLSPQSPATPATPQAQPQSAGSAPAANGSPQQGSAESSEGVPLRYRSLTDLLDSTEEIHDFEYSGLCLLAADEPVNVESALTEQCWREAMNSELQAIESNNTWMWRSWSTSCGGVDGLQAHSSRSRRGDRVQAPPSLFAVAADPGTGRHGLVPTAGHGAVAVLHVRRIRRGPHGSLPQRPARVISSSADS</sequence>
<dbReference type="AlphaFoldDB" id="A0A811QP24"/>
<evidence type="ECO:0000256" key="1">
    <source>
        <dbReference type="SAM" id="MobiDB-lite"/>
    </source>
</evidence>
<feature type="region of interest" description="Disordered" evidence="1">
    <location>
        <begin position="94"/>
        <end position="115"/>
    </location>
</feature>
<keyword evidence="4" id="KW-1185">Reference proteome</keyword>
<evidence type="ECO:0000259" key="2">
    <source>
        <dbReference type="Pfam" id="PF22936"/>
    </source>
</evidence>
<evidence type="ECO:0000313" key="3">
    <source>
        <dbReference type="EMBL" id="CAD6257884.1"/>
    </source>
</evidence>
<protein>
    <recommendedName>
        <fullName evidence="2">Retrovirus-related Pol polyprotein from transposon TNT 1-94-like beta-barrel domain-containing protein</fullName>
    </recommendedName>
</protein>
<accession>A0A811QP24</accession>
<gene>
    <name evidence="3" type="ORF">NCGR_LOCUS41367</name>
</gene>
<evidence type="ECO:0000313" key="4">
    <source>
        <dbReference type="Proteomes" id="UP000604825"/>
    </source>
</evidence>
<feature type="region of interest" description="Disordered" evidence="1">
    <location>
        <begin position="410"/>
        <end position="430"/>
    </location>
</feature>
<organism evidence="3 4">
    <name type="scientific">Miscanthus lutarioriparius</name>
    <dbReference type="NCBI Taxonomy" id="422564"/>
    <lineage>
        <taxon>Eukaryota</taxon>
        <taxon>Viridiplantae</taxon>
        <taxon>Streptophyta</taxon>
        <taxon>Embryophyta</taxon>
        <taxon>Tracheophyta</taxon>
        <taxon>Spermatophyta</taxon>
        <taxon>Magnoliopsida</taxon>
        <taxon>Liliopsida</taxon>
        <taxon>Poales</taxon>
        <taxon>Poaceae</taxon>
        <taxon>PACMAD clade</taxon>
        <taxon>Panicoideae</taxon>
        <taxon>Andropogonodae</taxon>
        <taxon>Andropogoneae</taxon>
        <taxon>Saccharinae</taxon>
        <taxon>Miscanthus</taxon>
    </lineage>
</organism>
<feature type="domain" description="Retrovirus-related Pol polyprotein from transposon TNT 1-94-like beta-barrel" evidence="2">
    <location>
        <begin position="108"/>
        <end position="184"/>
    </location>
</feature>
<dbReference type="OrthoDB" id="694535at2759"/>